<name>A0A1C3D0C7_9GAMM</name>
<keyword evidence="3 6" id="KW-0812">Transmembrane</keyword>
<dbReference type="PANTHER" id="PTHR42920:SF5">
    <property type="entry name" value="EAMA DOMAIN-CONTAINING PROTEIN"/>
    <property type="match status" value="1"/>
</dbReference>
<dbReference type="Proteomes" id="UP000186553">
    <property type="component" value="Unassembled WGS sequence"/>
</dbReference>
<feature type="domain" description="EamA" evidence="7">
    <location>
        <begin position="139"/>
        <end position="270"/>
    </location>
</feature>
<evidence type="ECO:0000256" key="4">
    <source>
        <dbReference type="ARBA" id="ARBA00022989"/>
    </source>
</evidence>
<organism evidence="8 9">
    <name type="scientific">Acinetobacter celticus</name>
    <dbReference type="NCBI Taxonomy" id="1891224"/>
    <lineage>
        <taxon>Bacteria</taxon>
        <taxon>Pseudomonadati</taxon>
        <taxon>Pseudomonadota</taxon>
        <taxon>Gammaproteobacteria</taxon>
        <taxon>Moraxellales</taxon>
        <taxon>Moraxellaceae</taxon>
        <taxon>Acinetobacter</taxon>
    </lineage>
</organism>
<evidence type="ECO:0000259" key="7">
    <source>
        <dbReference type="Pfam" id="PF00892"/>
    </source>
</evidence>
<keyword evidence="9" id="KW-1185">Reference proteome</keyword>
<dbReference type="InterPro" id="IPR037185">
    <property type="entry name" value="EmrE-like"/>
</dbReference>
<dbReference type="OrthoDB" id="9804865at2"/>
<evidence type="ECO:0000313" key="8">
    <source>
        <dbReference type="EMBL" id="ODA14522.1"/>
    </source>
</evidence>
<evidence type="ECO:0000313" key="9">
    <source>
        <dbReference type="Proteomes" id="UP000186553"/>
    </source>
</evidence>
<dbReference type="PANTHER" id="PTHR42920">
    <property type="entry name" value="OS03G0707200 PROTEIN-RELATED"/>
    <property type="match status" value="1"/>
</dbReference>
<keyword evidence="2" id="KW-1003">Cell membrane</keyword>
<evidence type="ECO:0000256" key="3">
    <source>
        <dbReference type="ARBA" id="ARBA00022692"/>
    </source>
</evidence>
<feature type="domain" description="EamA" evidence="7">
    <location>
        <begin position="2"/>
        <end position="128"/>
    </location>
</feature>
<feature type="transmembrane region" description="Helical" evidence="6">
    <location>
        <begin position="255"/>
        <end position="273"/>
    </location>
</feature>
<proteinExistence type="predicted"/>
<comment type="subcellular location">
    <subcellularLocation>
        <location evidence="1">Cell membrane</location>
        <topology evidence="1">Multi-pass membrane protein</topology>
    </subcellularLocation>
</comment>
<dbReference type="InterPro" id="IPR051258">
    <property type="entry name" value="Diverse_Substrate_Transporter"/>
</dbReference>
<feature type="transmembrane region" description="Helical" evidence="6">
    <location>
        <begin position="143"/>
        <end position="163"/>
    </location>
</feature>
<evidence type="ECO:0000256" key="6">
    <source>
        <dbReference type="SAM" id="Phobius"/>
    </source>
</evidence>
<feature type="transmembrane region" description="Helical" evidence="6">
    <location>
        <begin position="86"/>
        <end position="105"/>
    </location>
</feature>
<feature type="transmembrane region" description="Helical" evidence="6">
    <location>
        <begin position="200"/>
        <end position="219"/>
    </location>
</feature>
<dbReference type="Pfam" id="PF00892">
    <property type="entry name" value="EamA"/>
    <property type="match status" value="2"/>
</dbReference>
<feature type="transmembrane region" description="Helical" evidence="6">
    <location>
        <begin position="117"/>
        <end position="137"/>
    </location>
</feature>
<feature type="transmembrane region" description="Helical" evidence="6">
    <location>
        <begin position="170"/>
        <end position="188"/>
    </location>
</feature>
<evidence type="ECO:0000256" key="1">
    <source>
        <dbReference type="ARBA" id="ARBA00004651"/>
    </source>
</evidence>
<evidence type="ECO:0000256" key="2">
    <source>
        <dbReference type="ARBA" id="ARBA00022475"/>
    </source>
</evidence>
<dbReference type="SUPFAM" id="SSF103481">
    <property type="entry name" value="Multidrug resistance efflux transporter EmrE"/>
    <property type="match status" value="2"/>
</dbReference>
<dbReference type="STRING" id="1891224.BBP83_01595"/>
<protein>
    <submittedName>
        <fullName evidence="8">Transporter</fullName>
    </submittedName>
</protein>
<reference evidence="8 9" key="1">
    <citation type="submission" date="2016-07" db="EMBL/GenBank/DDBJ databases">
        <title>Acinetobacter sp. ANC 4603.</title>
        <authorList>
            <person name="Radolfova-Krizova L."/>
            <person name="Nemec A."/>
        </authorList>
    </citation>
    <scope>NUCLEOTIDE SEQUENCE [LARGE SCALE GENOMIC DNA]</scope>
    <source>
        <strain evidence="8 9">ANC 4603</strain>
    </source>
</reference>
<dbReference type="EMBL" id="MBDL01000001">
    <property type="protein sequence ID" value="ODA14522.1"/>
    <property type="molecule type" value="Genomic_DNA"/>
</dbReference>
<feature type="transmembrane region" description="Helical" evidence="6">
    <location>
        <begin position="53"/>
        <end position="74"/>
    </location>
</feature>
<dbReference type="InterPro" id="IPR000620">
    <property type="entry name" value="EamA_dom"/>
</dbReference>
<gene>
    <name evidence="8" type="ORF">BBP83_01595</name>
</gene>
<dbReference type="GO" id="GO:0005886">
    <property type="term" value="C:plasma membrane"/>
    <property type="evidence" value="ECO:0007669"/>
    <property type="project" value="UniProtKB-SubCell"/>
</dbReference>
<sequence>MALILITIIWGASFLTVQYGLNFSTPMLFVGLRFATAAFAIGLLSLKYLKGFNVYEVFAGFCIGTTIALGYGTQTIGLQSISSSESAFLTALYVPLVPLLMWLCFKCRPHLMTGLGVIFSFLGLVFLTGNGFGAIQLNFGQLITLLGSVAIAFEIIFISYFANKVNLRRVTVLQLAFASLLCFIIAPFNGETQLPTFEWPLLAVLCALGIASAIIQLVMNWAQRMVDPAQAAIIYAGEPVWAAVIGRVAGERLPALALIGGCLIVLGVIISEWRPQFLKKKKKVSMPS</sequence>
<feature type="transmembrane region" description="Helical" evidence="6">
    <location>
        <begin position="26"/>
        <end position="46"/>
    </location>
</feature>
<keyword evidence="4 6" id="KW-1133">Transmembrane helix</keyword>
<evidence type="ECO:0000256" key="5">
    <source>
        <dbReference type="ARBA" id="ARBA00023136"/>
    </source>
</evidence>
<comment type="caution">
    <text evidence="8">The sequence shown here is derived from an EMBL/GenBank/DDBJ whole genome shotgun (WGS) entry which is preliminary data.</text>
</comment>
<accession>A0A1C3D0C7</accession>
<dbReference type="AlphaFoldDB" id="A0A1C3D0C7"/>
<keyword evidence="5 6" id="KW-0472">Membrane</keyword>